<name>A0A150MA48_9BACI</name>
<gene>
    <name evidence="1" type="ORF">B4135_1652</name>
</gene>
<dbReference type="AlphaFoldDB" id="A0A150MA48"/>
<proteinExistence type="predicted"/>
<sequence>MRENFHGRDIPGHFRDIPIFSVWLKGRGTGRRRFTFVVRGKA</sequence>
<evidence type="ECO:0000313" key="2">
    <source>
        <dbReference type="Proteomes" id="UP000075683"/>
    </source>
</evidence>
<evidence type="ECO:0000313" key="1">
    <source>
        <dbReference type="EMBL" id="KYD21423.1"/>
    </source>
</evidence>
<reference evidence="1 2" key="1">
    <citation type="submission" date="2016-01" db="EMBL/GenBank/DDBJ databases">
        <title>Draft Genome Sequences of Seven Thermophilic Sporeformers Isolated from Foods.</title>
        <authorList>
            <person name="Berendsen E.M."/>
            <person name="Wells-Bennik M.H."/>
            <person name="Krawcyk A.O."/>
            <person name="De Jong A."/>
            <person name="Holsappel S."/>
            <person name="Eijlander R.T."/>
            <person name="Kuipers O.P."/>
        </authorList>
    </citation>
    <scope>NUCLEOTIDE SEQUENCE [LARGE SCALE GENOMIC DNA]</scope>
    <source>
        <strain evidence="1 2">B4135</strain>
    </source>
</reference>
<dbReference type="STRING" id="301148.B4135_1652"/>
<protein>
    <submittedName>
        <fullName evidence="1">Uncharacterized protein</fullName>
    </submittedName>
</protein>
<accession>A0A150MA48</accession>
<dbReference type="EMBL" id="LQYT01000018">
    <property type="protein sequence ID" value="KYD21423.1"/>
    <property type="molecule type" value="Genomic_DNA"/>
</dbReference>
<dbReference type="Proteomes" id="UP000075683">
    <property type="component" value="Unassembled WGS sequence"/>
</dbReference>
<comment type="caution">
    <text evidence="1">The sequence shown here is derived from an EMBL/GenBank/DDBJ whole genome shotgun (WGS) entry which is preliminary data.</text>
</comment>
<organism evidence="1 2">
    <name type="scientific">Caldibacillus debilis</name>
    <dbReference type="NCBI Taxonomy" id="301148"/>
    <lineage>
        <taxon>Bacteria</taxon>
        <taxon>Bacillati</taxon>
        <taxon>Bacillota</taxon>
        <taxon>Bacilli</taxon>
        <taxon>Bacillales</taxon>
        <taxon>Bacillaceae</taxon>
        <taxon>Caldibacillus</taxon>
    </lineage>
</organism>